<protein>
    <recommendedName>
        <fullName evidence="3">Ketoreductase domain-containing protein</fullName>
    </recommendedName>
</protein>
<reference evidence="4" key="1">
    <citation type="submission" date="2020-10" db="EMBL/GenBank/DDBJ databases">
        <title>Unveiling of a novel bifunctional photoreceptor, Dualchrome1, isolated from a cosmopolitan green alga.</title>
        <authorList>
            <person name="Suzuki S."/>
            <person name="Kawachi M."/>
        </authorList>
    </citation>
    <scope>NUCLEOTIDE SEQUENCE</scope>
    <source>
        <strain evidence="4">NIES 2893</strain>
    </source>
</reference>
<sequence length="225" mass="23332">MLDCILFDALDVVLRCLCDNLGRAWWDVDGGVFGAAGEAGAQLTGCVCAALLSIFAHVDGSWLVTGGLGMLGLMMAGWLREYGAAHEWLVSRSGRARDATSTAASAGRCMVQLARCDVSQASEARWVVCASTHPPTTGVLHAGGVLRDAMLLNQSASRTMAVHAPKVCGAPHLRASLAAHSVDTSVLFSSIASLLGNGGQANYVSANAALDSFAHQIHGAAWLVN</sequence>
<accession>A0A830H329</accession>
<feature type="domain" description="Ketoreductase" evidence="3">
    <location>
        <begin position="60"/>
        <end position="225"/>
    </location>
</feature>
<dbReference type="PANTHER" id="PTHR43775">
    <property type="entry name" value="FATTY ACID SYNTHASE"/>
    <property type="match status" value="1"/>
</dbReference>
<dbReference type="InterPro" id="IPR013968">
    <property type="entry name" value="PKS_KR"/>
</dbReference>
<dbReference type="AlphaFoldDB" id="A0A830H329"/>
<keyword evidence="5" id="KW-1185">Reference proteome</keyword>
<evidence type="ECO:0000256" key="2">
    <source>
        <dbReference type="ARBA" id="ARBA00022553"/>
    </source>
</evidence>
<dbReference type="SUPFAM" id="SSF51735">
    <property type="entry name" value="NAD(P)-binding Rossmann-fold domains"/>
    <property type="match status" value="1"/>
</dbReference>
<dbReference type="GO" id="GO:0004312">
    <property type="term" value="F:fatty acid synthase activity"/>
    <property type="evidence" value="ECO:0007669"/>
    <property type="project" value="TreeGrafter"/>
</dbReference>
<organism evidence="4 5">
    <name type="scientific">Pycnococcus provasolii</name>
    <dbReference type="NCBI Taxonomy" id="41880"/>
    <lineage>
        <taxon>Eukaryota</taxon>
        <taxon>Viridiplantae</taxon>
        <taxon>Chlorophyta</taxon>
        <taxon>Pseudoscourfieldiophyceae</taxon>
        <taxon>Pseudoscourfieldiales</taxon>
        <taxon>Pycnococcaceae</taxon>
        <taxon>Pycnococcus</taxon>
    </lineage>
</organism>
<name>A0A830H329_9CHLO</name>
<comment type="caution">
    <text evidence="4">The sequence shown here is derived from an EMBL/GenBank/DDBJ whole genome shotgun (WGS) entry which is preliminary data.</text>
</comment>
<evidence type="ECO:0000313" key="4">
    <source>
        <dbReference type="EMBL" id="GHP01364.1"/>
    </source>
</evidence>
<evidence type="ECO:0000259" key="3">
    <source>
        <dbReference type="SMART" id="SM00822"/>
    </source>
</evidence>
<keyword evidence="1" id="KW-0596">Phosphopantetheine</keyword>
<dbReference type="OrthoDB" id="552819at2759"/>
<dbReference type="GO" id="GO:0006633">
    <property type="term" value="P:fatty acid biosynthetic process"/>
    <property type="evidence" value="ECO:0007669"/>
    <property type="project" value="TreeGrafter"/>
</dbReference>
<dbReference type="InterPro" id="IPR036291">
    <property type="entry name" value="NAD(P)-bd_dom_sf"/>
</dbReference>
<dbReference type="SMART" id="SM00822">
    <property type="entry name" value="PKS_KR"/>
    <property type="match status" value="1"/>
</dbReference>
<dbReference type="Proteomes" id="UP000660262">
    <property type="component" value="Unassembled WGS sequence"/>
</dbReference>
<keyword evidence="2" id="KW-0597">Phosphoprotein</keyword>
<dbReference type="PANTHER" id="PTHR43775:SF37">
    <property type="entry name" value="SI:DKEY-61P9.11"/>
    <property type="match status" value="1"/>
</dbReference>
<proteinExistence type="predicted"/>
<dbReference type="Gene3D" id="3.40.50.720">
    <property type="entry name" value="NAD(P)-binding Rossmann-like Domain"/>
    <property type="match status" value="1"/>
</dbReference>
<evidence type="ECO:0000313" key="5">
    <source>
        <dbReference type="Proteomes" id="UP000660262"/>
    </source>
</evidence>
<evidence type="ECO:0000256" key="1">
    <source>
        <dbReference type="ARBA" id="ARBA00022450"/>
    </source>
</evidence>
<dbReference type="EMBL" id="BNJQ01000001">
    <property type="protein sequence ID" value="GHP01364.1"/>
    <property type="molecule type" value="Genomic_DNA"/>
</dbReference>
<dbReference type="Pfam" id="PF08659">
    <property type="entry name" value="KR"/>
    <property type="match status" value="1"/>
</dbReference>
<dbReference type="InterPro" id="IPR050091">
    <property type="entry name" value="PKS_NRPS_Biosynth_Enz"/>
</dbReference>
<gene>
    <name evidence="4" type="ORF">PPROV_000012000</name>
</gene>
<dbReference type="InterPro" id="IPR057326">
    <property type="entry name" value="KR_dom"/>
</dbReference>